<feature type="domain" description="DUF7059" evidence="6">
    <location>
        <begin position="41"/>
        <end position="127"/>
    </location>
</feature>
<keyword evidence="3" id="KW-0808">Transferase</keyword>
<evidence type="ECO:0000256" key="3">
    <source>
        <dbReference type="ARBA" id="ARBA00022679"/>
    </source>
</evidence>
<evidence type="ECO:0000259" key="6">
    <source>
        <dbReference type="Pfam" id="PF23186"/>
    </source>
</evidence>
<dbReference type="InterPro" id="IPR002052">
    <property type="entry name" value="DNA_methylase_N6_adenine_CS"/>
</dbReference>
<proteinExistence type="inferred from homology"/>
<dbReference type="InterPro" id="IPR055487">
    <property type="entry name" value="DUF7059"/>
</dbReference>
<gene>
    <name evidence="7" type="ORF">ABDK96_12980</name>
</gene>
<dbReference type="RefSeq" id="WP_347921211.1">
    <property type="nucleotide sequence ID" value="NZ_JBDXMX010000006.1"/>
</dbReference>
<reference evidence="7 8" key="1">
    <citation type="submission" date="2024-05" db="EMBL/GenBank/DDBJ databases">
        <authorList>
            <person name="Yi C."/>
        </authorList>
    </citation>
    <scope>NUCLEOTIDE SEQUENCE [LARGE SCALE GENOMIC DNA]</scope>
    <source>
        <strain evidence="7 8">XS13</strain>
    </source>
</reference>
<evidence type="ECO:0000256" key="4">
    <source>
        <dbReference type="ARBA" id="ARBA00022691"/>
    </source>
</evidence>
<evidence type="ECO:0000256" key="1">
    <source>
        <dbReference type="ARBA" id="ARBA00006149"/>
    </source>
</evidence>
<keyword evidence="4" id="KW-0949">S-adenosyl-L-methionine</keyword>
<organism evidence="7 8">
    <name type="scientific">Citricoccus nitrophenolicus</name>
    <dbReference type="NCBI Taxonomy" id="863575"/>
    <lineage>
        <taxon>Bacteria</taxon>
        <taxon>Bacillati</taxon>
        <taxon>Actinomycetota</taxon>
        <taxon>Actinomycetes</taxon>
        <taxon>Micrococcales</taxon>
        <taxon>Micrococcaceae</taxon>
        <taxon>Citricoccus</taxon>
    </lineage>
</organism>
<dbReference type="PANTHER" id="PTHR45875">
    <property type="entry name" value="METHYLTRANSFERASE N6AMT1"/>
    <property type="match status" value="1"/>
</dbReference>
<dbReference type="EMBL" id="JBDXMX010000006">
    <property type="protein sequence ID" value="MEO9248594.1"/>
    <property type="molecule type" value="Genomic_DNA"/>
</dbReference>
<dbReference type="PANTHER" id="PTHR45875:SF1">
    <property type="entry name" value="METHYLTRANSFERASE N6AMT1"/>
    <property type="match status" value="1"/>
</dbReference>
<dbReference type="SUPFAM" id="SSF53335">
    <property type="entry name" value="S-adenosyl-L-methionine-dependent methyltransferases"/>
    <property type="match status" value="1"/>
</dbReference>
<evidence type="ECO:0000256" key="2">
    <source>
        <dbReference type="ARBA" id="ARBA00022603"/>
    </source>
</evidence>
<dbReference type="Pfam" id="PF23186">
    <property type="entry name" value="DUF7059"/>
    <property type="match status" value="1"/>
</dbReference>
<comment type="similarity">
    <text evidence="1">Belongs to the eukaryotic/archaeal PrmC-related family.</text>
</comment>
<dbReference type="GO" id="GO:0008168">
    <property type="term" value="F:methyltransferase activity"/>
    <property type="evidence" value="ECO:0007669"/>
    <property type="project" value="UniProtKB-KW"/>
</dbReference>
<dbReference type="Proteomes" id="UP001484097">
    <property type="component" value="Unassembled WGS sequence"/>
</dbReference>
<dbReference type="GO" id="GO:0032259">
    <property type="term" value="P:methylation"/>
    <property type="evidence" value="ECO:0007669"/>
    <property type="project" value="UniProtKB-KW"/>
</dbReference>
<comment type="caution">
    <text evidence="7">The sequence shown here is derived from an EMBL/GenBank/DDBJ whole genome shotgun (WGS) entry which is preliminary data.</text>
</comment>
<dbReference type="InterPro" id="IPR029063">
    <property type="entry name" value="SAM-dependent_MTases_sf"/>
</dbReference>
<keyword evidence="8" id="KW-1185">Reference proteome</keyword>
<dbReference type="PROSITE" id="PS00092">
    <property type="entry name" value="N6_MTASE"/>
    <property type="match status" value="1"/>
</dbReference>
<keyword evidence="2 7" id="KW-0489">Methyltransferase</keyword>
<feature type="region of interest" description="Disordered" evidence="5">
    <location>
        <begin position="1"/>
        <end position="22"/>
    </location>
</feature>
<evidence type="ECO:0000313" key="8">
    <source>
        <dbReference type="Proteomes" id="UP001484097"/>
    </source>
</evidence>
<dbReference type="CDD" id="cd02440">
    <property type="entry name" value="AdoMet_MTases"/>
    <property type="match status" value="1"/>
</dbReference>
<accession>A0ABV0IKB1</accession>
<name>A0ABV0IKB1_9MICC</name>
<protein>
    <submittedName>
        <fullName evidence="7">Methyltransferase</fullName>
    </submittedName>
</protein>
<sequence>MSEPNIPGRPSTPPFNHALIDPPPWGTGGDLIRRLAADLQAVDYTAEGVGALLGSPATAALDREQAEPARRRVAQVMGDDGATASQRALAAAVSCWMLGDPVPVADLDEALPTLGSAGAAFLNLGWIRAGHLHPVVDLSPYATDDHGDLWVASDQTALQTRSTLPSWHVVGIGRASLTLAGNVIRRPVARALDLGTGCGVQTLHLLAHADHVTATDLSDRALEFTAFNLLLNAETLGLSGTDPQWAPDADPYEALYGPGGRVTLVSGDLLEPVAGRRFDLVVSNPPFVITPRAETSAPAGQPAGINTYRDGGRPGDSLLAELVARLPEHLEPGGTVQMLGNWEIHEAGESGEAGEGGRMAGAASPQLPGWDARPRGWVPAGTDAWFIQRDLLDPAGYAETWLQDSSEQLDPAGYARAYRGYLADFADRGVAAVGFGYVWLRRPVSPRPGRLRAEVLEAELQQPLGPAWADAVARWDVVAGPADLEHLRALHVRVPGDVTEERHQRFGADHPEVILARQGGGFRRTAHLDTATAGFLSAADGEFTVGQLAGAVAGLLELDGAGETALLEAVAELLADGFLVLAPAVTGLESTGV</sequence>
<evidence type="ECO:0000256" key="5">
    <source>
        <dbReference type="SAM" id="MobiDB-lite"/>
    </source>
</evidence>
<dbReference type="Gene3D" id="3.40.50.150">
    <property type="entry name" value="Vaccinia Virus protein VP39"/>
    <property type="match status" value="1"/>
</dbReference>
<evidence type="ECO:0000313" key="7">
    <source>
        <dbReference type="EMBL" id="MEO9248594.1"/>
    </source>
</evidence>
<dbReference type="InterPro" id="IPR052190">
    <property type="entry name" value="Euk-Arch_PrmC-MTase"/>
</dbReference>